<protein>
    <submittedName>
        <fullName evidence="2">Signal protein PDZ</fullName>
    </submittedName>
</protein>
<accession>A0A0P7BYW6</accession>
<dbReference type="PROSITE" id="PS50106">
    <property type="entry name" value="PDZ"/>
    <property type="match status" value="1"/>
</dbReference>
<dbReference type="PATRIC" id="fig|1605367.3.peg.1796"/>
<dbReference type="InterPro" id="IPR041489">
    <property type="entry name" value="PDZ_6"/>
</dbReference>
<dbReference type="SMART" id="SM00228">
    <property type="entry name" value="PDZ"/>
    <property type="match status" value="1"/>
</dbReference>
<comment type="caution">
    <text evidence="2">The sequence shown here is derived from an EMBL/GenBank/DDBJ whole genome shotgun (WGS) entry which is preliminary data.</text>
</comment>
<keyword evidence="3" id="KW-1185">Reference proteome</keyword>
<evidence type="ECO:0000259" key="1">
    <source>
        <dbReference type="PROSITE" id="PS50106"/>
    </source>
</evidence>
<feature type="domain" description="PDZ" evidence="1">
    <location>
        <begin position="308"/>
        <end position="398"/>
    </location>
</feature>
<dbReference type="Gene3D" id="2.40.70.10">
    <property type="entry name" value="Acid Proteases"/>
    <property type="match status" value="2"/>
</dbReference>
<reference evidence="2 3" key="1">
    <citation type="submission" date="2015-07" db="EMBL/GenBank/DDBJ databases">
        <title>The draft genome sequence of Leadbetterella sp. JN14-9.</title>
        <authorList>
            <person name="Liu Y."/>
            <person name="Du J."/>
            <person name="Shao Z."/>
        </authorList>
    </citation>
    <scope>NUCLEOTIDE SEQUENCE [LARGE SCALE GENOMIC DNA]</scope>
    <source>
        <strain evidence="2 3">JN14-9</strain>
    </source>
</reference>
<dbReference type="EMBL" id="LGTQ01000005">
    <property type="protein sequence ID" value="KPM50120.1"/>
    <property type="molecule type" value="Genomic_DNA"/>
</dbReference>
<sequence length="412" mass="46377">MFLSTNANGQFRKKKEVPEQAFGFLMNTRSASVSIPFKVYSNLVVVQAKLDDRDSLNFIIDTGVSSIFITDPELAEELDFDYVREVSIAGAGEETELLAKVSVNHKFVLDEITGYQQNVVVLSRDILQLSEFMGIPIHGIFGHSLFESYVVSIDFNTMYLTVTKPDRFKLRRRHGTAYPIVVTQNKPYTDAFALVDQENGTQKPLRLVIDTGAGHALLLNSENSHIDLPEKTIRANLGRGLNGEIYGEIGRVSKISVGDVEVNDILASFPDSLSFSMKFPPTDANRQGSIGGEFLRRFKVTLNYQEGYMALKANKRKINQPFEHDMSGLDIRAYRDNLNRYYIKNITPDSPADKAGLQVDDEIVFFNSKNSSEISLTEIYNLLSKKEGKMIDIIYRRNGKLGVTAFELKRII</sequence>
<dbReference type="Gene3D" id="2.30.42.10">
    <property type="match status" value="1"/>
</dbReference>
<evidence type="ECO:0000313" key="3">
    <source>
        <dbReference type="Proteomes" id="UP000050454"/>
    </source>
</evidence>
<dbReference type="Pfam" id="PF17820">
    <property type="entry name" value="PDZ_6"/>
    <property type="match status" value="1"/>
</dbReference>
<dbReference type="InterPro" id="IPR001478">
    <property type="entry name" value="PDZ"/>
</dbReference>
<name>A0A0P7BYW6_9BACT</name>
<dbReference type="STRING" id="1605367.AFM12_02265"/>
<evidence type="ECO:0000313" key="2">
    <source>
        <dbReference type="EMBL" id="KPM50120.1"/>
    </source>
</evidence>
<dbReference type="Pfam" id="PF13650">
    <property type="entry name" value="Asp_protease_2"/>
    <property type="match status" value="2"/>
</dbReference>
<proteinExistence type="predicted"/>
<dbReference type="Proteomes" id="UP000050454">
    <property type="component" value="Unassembled WGS sequence"/>
</dbReference>
<dbReference type="InterPro" id="IPR036034">
    <property type="entry name" value="PDZ_sf"/>
</dbReference>
<organism evidence="2 3">
    <name type="scientific">Jiulongibacter sediminis</name>
    <dbReference type="NCBI Taxonomy" id="1605367"/>
    <lineage>
        <taxon>Bacteria</taxon>
        <taxon>Pseudomonadati</taxon>
        <taxon>Bacteroidota</taxon>
        <taxon>Cytophagia</taxon>
        <taxon>Cytophagales</taxon>
        <taxon>Leadbetterellaceae</taxon>
        <taxon>Jiulongibacter</taxon>
    </lineage>
</organism>
<dbReference type="AlphaFoldDB" id="A0A0P7BYW6"/>
<gene>
    <name evidence="2" type="ORF">AFM12_02265</name>
</gene>
<dbReference type="InterPro" id="IPR021109">
    <property type="entry name" value="Peptidase_aspartic_dom_sf"/>
</dbReference>
<dbReference type="SUPFAM" id="SSF50156">
    <property type="entry name" value="PDZ domain-like"/>
    <property type="match status" value="1"/>
</dbReference>